<dbReference type="PANTHER" id="PTHR12277:SF81">
    <property type="entry name" value="PROTEIN ABHD13"/>
    <property type="match status" value="1"/>
</dbReference>
<dbReference type="AlphaFoldDB" id="A0A504YZ48"/>
<dbReference type="Proteomes" id="UP000316759">
    <property type="component" value="Unassembled WGS sequence"/>
</dbReference>
<feature type="compositionally biased region" description="Low complexity" evidence="1">
    <location>
        <begin position="408"/>
        <end position="421"/>
    </location>
</feature>
<protein>
    <recommendedName>
        <fullName evidence="2">Serine aminopeptidase S33 domain-containing protein</fullName>
    </recommendedName>
</protein>
<dbReference type="InterPro" id="IPR029058">
    <property type="entry name" value="AB_hydrolase_fold"/>
</dbReference>
<feature type="region of interest" description="Disordered" evidence="1">
    <location>
        <begin position="467"/>
        <end position="497"/>
    </location>
</feature>
<evidence type="ECO:0000313" key="4">
    <source>
        <dbReference type="Proteomes" id="UP000316759"/>
    </source>
</evidence>
<dbReference type="InterPro" id="IPR022742">
    <property type="entry name" value="Hydrolase_4"/>
</dbReference>
<dbReference type="EMBL" id="SUNJ01005679">
    <property type="protein sequence ID" value="TPP63427.1"/>
    <property type="molecule type" value="Genomic_DNA"/>
</dbReference>
<dbReference type="GO" id="GO:0005886">
    <property type="term" value="C:plasma membrane"/>
    <property type="evidence" value="ECO:0007669"/>
    <property type="project" value="TreeGrafter"/>
</dbReference>
<dbReference type="Gene3D" id="3.40.50.1820">
    <property type="entry name" value="alpha/beta hydrolase"/>
    <property type="match status" value="1"/>
</dbReference>
<name>A0A504YZ48_FASGI</name>
<feature type="region of interest" description="Disordered" evidence="1">
    <location>
        <begin position="397"/>
        <end position="445"/>
    </location>
</feature>
<feature type="compositionally biased region" description="Polar residues" evidence="1">
    <location>
        <begin position="473"/>
        <end position="487"/>
    </location>
</feature>
<gene>
    <name evidence="3" type="ORF">FGIG_03268</name>
</gene>
<evidence type="ECO:0000256" key="1">
    <source>
        <dbReference type="SAM" id="MobiDB-lite"/>
    </source>
</evidence>
<dbReference type="Pfam" id="PF12146">
    <property type="entry name" value="Hydrolase_4"/>
    <property type="match status" value="1"/>
</dbReference>
<dbReference type="SUPFAM" id="SSF53474">
    <property type="entry name" value="alpha/beta-Hydrolases"/>
    <property type="match status" value="1"/>
</dbReference>
<organism evidence="3 4">
    <name type="scientific">Fasciola gigantica</name>
    <name type="common">Giant liver fluke</name>
    <dbReference type="NCBI Taxonomy" id="46835"/>
    <lineage>
        <taxon>Eukaryota</taxon>
        <taxon>Metazoa</taxon>
        <taxon>Spiralia</taxon>
        <taxon>Lophotrochozoa</taxon>
        <taxon>Platyhelminthes</taxon>
        <taxon>Trematoda</taxon>
        <taxon>Digenea</taxon>
        <taxon>Plagiorchiida</taxon>
        <taxon>Echinostomata</taxon>
        <taxon>Echinostomatoidea</taxon>
        <taxon>Fasciolidae</taxon>
        <taxon>Fasciola</taxon>
    </lineage>
</organism>
<feature type="compositionally biased region" description="Polar residues" evidence="1">
    <location>
        <begin position="518"/>
        <end position="534"/>
    </location>
</feature>
<sequence length="603" mass="65422">MSGILGEICQLFCCPPRPSHIVAKLAFLPPPPTYSIVSHANDSSCHIVFKPEAGWHMSDDAASRLTVFYTVTKRQSRIVCMYVPANTTHTLFGCTAVNLPSNRSSRRGVSPMSLNSKTSQGMSASCPTLIDECSSAGAPHPVYTGDSAQRTPYTVLFSHGNAVDIGQMAGFLQSLAHRFGVNILCYDYSGYGASSGQRLEENLYADAEAVLRELQQRFQVPLEKTVLYGQSIGTAPTVDLATKYKIVYYGVAKMSVEKIDNARVSSYSPRYLLFQVAGVVLHSPFMSGLRVVCPGTTRRFCFDPFTNIDKVARILSPTLIIHGTDDEIIGIHHGHELYSQLKFPLEPAWIEGAGHNDIELFAEYAIRLDRFFNEDLGDGSGCPTALWTVPNPCRSPVGTLTPHQSSVRPAFSARQSSSASRKTQKKPHQHHQPHNGGGSSSIKRADVSPINHVGVLTEVASIATNGHLRSDSVRSGNPRTSRAQSTPGHGDYPHSSIDAVSSRRVWTVRKDVPGSQLCRTSTVQETLSSSERGTNSSNCSRSSSEAGAQSDIVHEGSGTRRRSKSSIKIDSAVQPPQILNETRNVQTTTTTAVILPSSLDSAY</sequence>
<dbReference type="PANTHER" id="PTHR12277">
    <property type="entry name" value="ALPHA/BETA HYDROLASE DOMAIN-CONTAINING PROTEIN"/>
    <property type="match status" value="1"/>
</dbReference>
<evidence type="ECO:0000259" key="2">
    <source>
        <dbReference type="Pfam" id="PF12146"/>
    </source>
</evidence>
<dbReference type="STRING" id="46835.A0A504YZ48"/>
<keyword evidence="4" id="KW-1185">Reference proteome</keyword>
<dbReference type="GO" id="GO:0008474">
    <property type="term" value="F:palmitoyl-(protein) hydrolase activity"/>
    <property type="evidence" value="ECO:0007669"/>
    <property type="project" value="TreeGrafter"/>
</dbReference>
<dbReference type="OrthoDB" id="446723at2759"/>
<feature type="domain" description="Serine aminopeptidase S33" evidence="2">
    <location>
        <begin position="154"/>
        <end position="245"/>
    </location>
</feature>
<comment type="caution">
    <text evidence="3">The sequence shown here is derived from an EMBL/GenBank/DDBJ whole genome shotgun (WGS) entry which is preliminary data.</text>
</comment>
<feature type="compositionally biased region" description="Basic residues" evidence="1">
    <location>
        <begin position="422"/>
        <end position="433"/>
    </location>
</feature>
<reference evidence="3 4" key="1">
    <citation type="submission" date="2019-04" db="EMBL/GenBank/DDBJ databases">
        <title>Annotation for the trematode Fasciola gigantica.</title>
        <authorList>
            <person name="Choi Y.-J."/>
        </authorList>
    </citation>
    <scope>NUCLEOTIDE SEQUENCE [LARGE SCALE GENOMIC DNA]</scope>
    <source>
        <strain evidence="3">Uganda_cow_1</strain>
    </source>
</reference>
<evidence type="ECO:0000313" key="3">
    <source>
        <dbReference type="EMBL" id="TPP63427.1"/>
    </source>
</evidence>
<dbReference type="GO" id="GO:0010008">
    <property type="term" value="C:endosome membrane"/>
    <property type="evidence" value="ECO:0007669"/>
    <property type="project" value="TreeGrafter"/>
</dbReference>
<proteinExistence type="predicted"/>
<feature type="compositionally biased region" description="Low complexity" evidence="1">
    <location>
        <begin position="535"/>
        <end position="544"/>
    </location>
</feature>
<accession>A0A504YZ48</accession>
<feature type="region of interest" description="Disordered" evidence="1">
    <location>
        <begin position="518"/>
        <end position="584"/>
    </location>
</feature>